<gene>
    <name evidence="10" type="ORF">SAMN05443575_1643</name>
</gene>
<dbReference type="NCBIfam" id="TIGR01292">
    <property type="entry name" value="TRX_reduct"/>
    <property type="match status" value="1"/>
</dbReference>
<dbReference type="Pfam" id="PF07992">
    <property type="entry name" value="Pyr_redox_2"/>
    <property type="match status" value="1"/>
</dbReference>
<comment type="catalytic activity">
    <reaction evidence="6 7">
        <text>[thioredoxin]-dithiol + NADP(+) = [thioredoxin]-disulfide + NADPH + H(+)</text>
        <dbReference type="Rhea" id="RHEA:20345"/>
        <dbReference type="Rhea" id="RHEA-COMP:10698"/>
        <dbReference type="Rhea" id="RHEA-COMP:10700"/>
        <dbReference type="ChEBI" id="CHEBI:15378"/>
        <dbReference type="ChEBI" id="CHEBI:29950"/>
        <dbReference type="ChEBI" id="CHEBI:50058"/>
        <dbReference type="ChEBI" id="CHEBI:57783"/>
        <dbReference type="ChEBI" id="CHEBI:58349"/>
        <dbReference type="EC" id="1.8.1.9"/>
    </reaction>
</comment>
<evidence type="ECO:0000256" key="2">
    <source>
        <dbReference type="ARBA" id="ARBA00022827"/>
    </source>
</evidence>
<keyword evidence="11" id="KW-1185">Reference proteome</keyword>
<dbReference type="STRING" id="1206085.SAMN05443575_1643"/>
<comment type="similarity">
    <text evidence="7">Belongs to the class-II pyridine nucleotide-disulfide oxidoreductase family.</text>
</comment>
<evidence type="ECO:0000313" key="11">
    <source>
        <dbReference type="Proteomes" id="UP000186132"/>
    </source>
</evidence>
<evidence type="ECO:0000256" key="7">
    <source>
        <dbReference type="RuleBase" id="RU003880"/>
    </source>
</evidence>
<dbReference type="PRINTS" id="PR00469">
    <property type="entry name" value="PNDRDTASEII"/>
</dbReference>
<evidence type="ECO:0000256" key="4">
    <source>
        <dbReference type="ARBA" id="ARBA00023157"/>
    </source>
</evidence>
<dbReference type="PANTHER" id="PTHR48105">
    <property type="entry name" value="THIOREDOXIN REDUCTASE 1-RELATED-RELATED"/>
    <property type="match status" value="1"/>
</dbReference>
<dbReference type="PRINTS" id="PR00368">
    <property type="entry name" value="FADPNR"/>
</dbReference>
<evidence type="ECO:0000256" key="1">
    <source>
        <dbReference type="ARBA" id="ARBA00022630"/>
    </source>
</evidence>
<dbReference type="PROSITE" id="PS00573">
    <property type="entry name" value="PYRIDINE_REDOX_2"/>
    <property type="match status" value="1"/>
</dbReference>
<evidence type="ECO:0000256" key="6">
    <source>
        <dbReference type="ARBA" id="ARBA00048132"/>
    </source>
</evidence>
<keyword evidence="5 7" id="KW-0676">Redox-active center</keyword>
<dbReference type="Proteomes" id="UP000186132">
    <property type="component" value="Unassembled WGS sequence"/>
</dbReference>
<dbReference type="InterPro" id="IPR005982">
    <property type="entry name" value="Thioredox_Rdtase"/>
</dbReference>
<keyword evidence="1 7" id="KW-0285">Flavoprotein</keyword>
<dbReference type="SUPFAM" id="SSF51905">
    <property type="entry name" value="FAD/NAD(P)-binding domain"/>
    <property type="match status" value="1"/>
</dbReference>
<keyword evidence="4" id="KW-1015">Disulfide bond</keyword>
<feature type="domain" description="FAD/NAD(P)-binding" evidence="9">
    <location>
        <begin position="33"/>
        <end position="319"/>
    </location>
</feature>
<proteinExistence type="inferred from homology"/>
<dbReference type="GO" id="GO:0005737">
    <property type="term" value="C:cytoplasm"/>
    <property type="evidence" value="ECO:0007669"/>
    <property type="project" value="InterPro"/>
</dbReference>
<dbReference type="EMBL" id="FQVU01000002">
    <property type="protein sequence ID" value="SHG19691.1"/>
    <property type="molecule type" value="Genomic_DNA"/>
</dbReference>
<comment type="cofactor">
    <cofactor evidence="8">
        <name>FAD</name>
        <dbReference type="ChEBI" id="CHEBI:57692"/>
    </cofactor>
    <text evidence="8">Binds 1 FAD per subunit.</text>
</comment>
<dbReference type="GO" id="GO:0004791">
    <property type="term" value="F:thioredoxin-disulfide reductase (NADPH) activity"/>
    <property type="evidence" value="ECO:0007669"/>
    <property type="project" value="UniProtKB-UniRule"/>
</dbReference>
<dbReference type="Gene3D" id="3.50.50.60">
    <property type="entry name" value="FAD/NAD(P)-binding domain"/>
    <property type="match status" value="2"/>
</dbReference>
<accession>A0A1M5HUQ4</accession>
<dbReference type="InterPro" id="IPR023753">
    <property type="entry name" value="FAD/NAD-binding_dom"/>
</dbReference>
<evidence type="ECO:0000256" key="5">
    <source>
        <dbReference type="ARBA" id="ARBA00023284"/>
    </source>
</evidence>
<organism evidence="10 11">
    <name type="scientific">Jatrophihabitans endophyticus</name>
    <dbReference type="NCBI Taxonomy" id="1206085"/>
    <lineage>
        <taxon>Bacteria</taxon>
        <taxon>Bacillati</taxon>
        <taxon>Actinomycetota</taxon>
        <taxon>Actinomycetes</taxon>
        <taxon>Jatrophihabitantales</taxon>
        <taxon>Jatrophihabitantaceae</taxon>
        <taxon>Jatrophihabitans</taxon>
    </lineage>
</organism>
<evidence type="ECO:0000259" key="9">
    <source>
        <dbReference type="Pfam" id="PF07992"/>
    </source>
</evidence>
<dbReference type="AlphaFoldDB" id="A0A1M5HUQ4"/>
<keyword evidence="3 7" id="KW-0560">Oxidoreductase</keyword>
<reference evidence="10 11" key="1">
    <citation type="submission" date="2016-11" db="EMBL/GenBank/DDBJ databases">
        <authorList>
            <person name="Jaros S."/>
            <person name="Januszkiewicz K."/>
            <person name="Wedrychowicz H."/>
        </authorList>
    </citation>
    <scope>NUCLEOTIDE SEQUENCE [LARGE SCALE GENOMIC DNA]</scope>
    <source>
        <strain evidence="10 11">DSM 45627</strain>
    </source>
</reference>
<dbReference type="EC" id="1.8.1.9" evidence="7"/>
<dbReference type="GO" id="GO:0019430">
    <property type="term" value="P:removal of superoxide radicals"/>
    <property type="evidence" value="ECO:0007669"/>
    <property type="project" value="UniProtKB-UniRule"/>
</dbReference>
<name>A0A1M5HUQ4_9ACTN</name>
<sequence>MTGNDPDVDAVPESVPAGTKQIERVHSMTEHRNVIVVGSGPAGYTAALYTARADLAPLVFEGSQYGGALMNTTEVENFPGFPDGIMGPQLMDHIRTQAERFGAELVADDVVSVDLAGPVKTVRTLDGEYTADAVVLAMGSAYRKLGITREDELSGRGVSWCATCDGFFFRDKDIAVVGGGDTAMEEATFLTRFAKSVTIVHRRDSLRASAIMAERAEKDPKITFLWNSEVVDIHGQGSVSGLHVRDTTTGAERDLEVGGLFIAIGHEPRSELVVGQVELDDEGYVLTGEGTLTNLPGVFAAGDLVDHTYRQAITAAGTGCQAALDAERYLAGLPQRTESNTAEAQHAVSPTSVAG</sequence>
<comment type="subunit">
    <text evidence="7">Homodimer.</text>
</comment>
<keyword evidence="8" id="KW-0521">NADP</keyword>
<dbReference type="InterPro" id="IPR036188">
    <property type="entry name" value="FAD/NAD-bd_sf"/>
</dbReference>
<evidence type="ECO:0000313" key="10">
    <source>
        <dbReference type="EMBL" id="SHG19691.1"/>
    </source>
</evidence>
<protein>
    <recommendedName>
        <fullName evidence="7">Thioredoxin reductase</fullName>
        <ecNumber evidence="7">1.8.1.9</ecNumber>
    </recommendedName>
</protein>
<dbReference type="InterPro" id="IPR050097">
    <property type="entry name" value="Ferredoxin-NADP_redctase_2"/>
</dbReference>
<dbReference type="InterPro" id="IPR008255">
    <property type="entry name" value="Pyr_nucl-diS_OxRdtase_2_AS"/>
</dbReference>
<evidence type="ECO:0000256" key="8">
    <source>
        <dbReference type="RuleBase" id="RU003881"/>
    </source>
</evidence>
<keyword evidence="2 7" id="KW-0274">FAD</keyword>
<evidence type="ECO:0000256" key="3">
    <source>
        <dbReference type="ARBA" id="ARBA00023002"/>
    </source>
</evidence>